<comment type="caution">
    <text evidence="4">Lacks conserved residue(s) required for the propagation of feature annotation.</text>
</comment>
<dbReference type="PATRIC" id="fig|1423788.3.peg.512"/>
<gene>
    <name evidence="4" type="primary">menG</name>
    <name evidence="5" type="ORF">FC78_GL000499</name>
</gene>
<organism evidence="5 6">
    <name type="scientific">Companilactobacillus bobalius DSM 19674</name>
    <dbReference type="NCBI Taxonomy" id="1423788"/>
    <lineage>
        <taxon>Bacteria</taxon>
        <taxon>Bacillati</taxon>
        <taxon>Bacillota</taxon>
        <taxon>Bacilli</taxon>
        <taxon>Lactobacillales</taxon>
        <taxon>Lactobacillaceae</taxon>
        <taxon>Companilactobacillus</taxon>
        <taxon>Companilactobacillus bobalius</taxon>
    </lineage>
</organism>
<keyword evidence="2 4" id="KW-0808">Transferase</keyword>
<keyword evidence="3 4" id="KW-0949">S-adenosyl-L-methionine</keyword>
<keyword evidence="1 4" id="KW-0489">Methyltransferase</keyword>
<reference evidence="5 6" key="1">
    <citation type="journal article" date="2015" name="Genome Announc.">
        <title>Expanding the biotechnology potential of lactobacilli through comparative genomics of 213 strains and associated genera.</title>
        <authorList>
            <person name="Sun Z."/>
            <person name="Harris H.M."/>
            <person name="McCann A."/>
            <person name="Guo C."/>
            <person name="Argimon S."/>
            <person name="Zhang W."/>
            <person name="Yang X."/>
            <person name="Jeffery I.B."/>
            <person name="Cooney J.C."/>
            <person name="Kagawa T.F."/>
            <person name="Liu W."/>
            <person name="Song Y."/>
            <person name="Salvetti E."/>
            <person name="Wrobel A."/>
            <person name="Rasinkangas P."/>
            <person name="Parkhill J."/>
            <person name="Rea M.C."/>
            <person name="O'Sullivan O."/>
            <person name="Ritari J."/>
            <person name="Douillard F.P."/>
            <person name="Paul Ross R."/>
            <person name="Yang R."/>
            <person name="Briner A.E."/>
            <person name="Felis G.E."/>
            <person name="de Vos W.M."/>
            <person name="Barrangou R."/>
            <person name="Klaenhammer T.R."/>
            <person name="Caufield P.W."/>
            <person name="Cui Y."/>
            <person name="Zhang H."/>
            <person name="O'Toole P.W."/>
        </authorList>
    </citation>
    <scope>NUCLEOTIDE SEQUENCE [LARGE SCALE GENOMIC DNA]</scope>
    <source>
        <strain evidence="5 6">DSM 19674</strain>
    </source>
</reference>
<comment type="catalytic activity">
    <reaction evidence="4">
        <text>a 2-demethylmenaquinol + S-adenosyl-L-methionine = a menaquinol + S-adenosyl-L-homocysteine + H(+)</text>
        <dbReference type="Rhea" id="RHEA:42640"/>
        <dbReference type="Rhea" id="RHEA-COMP:9539"/>
        <dbReference type="Rhea" id="RHEA-COMP:9563"/>
        <dbReference type="ChEBI" id="CHEBI:15378"/>
        <dbReference type="ChEBI" id="CHEBI:18151"/>
        <dbReference type="ChEBI" id="CHEBI:55437"/>
        <dbReference type="ChEBI" id="CHEBI:57856"/>
        <dbReference type="ChEBI" id="CHEBI:59789"/>
        <dbReference type="EC" id="2.1.1.163"/>
    </reaction>
</comment>
<sequence>MSLTNKVPEKDVQTTFNNIAGNYDKLNSIMSLGTHQKWRKKATEKIVNHPQKVLDLCCGTADWTIMLGQRFYHAQIIGVDFSQEMLKLAQQKVAQSKLTNIILETGDAMQLNFADNSFDVVTIGFGLRNVPDADKVLREIYRILKPCGQLICLEAFKVETPVVKIGWKLYFNKLMPLMGKVFAKNKSDYQYLDDSVNRFVSIKKLCQMMQDAGFKDIEVTDLMMKAAAIHSAIKSI</sequence>
<keyword evidence="4" id="KW-0474">Menaquinone biosynthesis</keyword>
<dbReference type="EC" id="2.1.1.163" evidence="4"/>
<dbReference type="PROSITE" id="PS51608">
    <property type="entry name" value="SAM_MT_UBIE"/>
    <property type="match status" value="1"/>
</dbReference>
<evidence type="ECO:0000313" key="6">
    <source>
        <dbReference type="Proteomes" id="UP000051515"/>
    </source>
</evidence>
<dbReference type="STRING" id="1423788.FC78_GL000499"/>
<comment type="function">
    <text evidence="4">Methyltransferase required for the conversion of demethylmenaquinol (DMKH2) to menaquinol (MKH2).</text>
</comment>
<evidence type="ECO:0000256" key="4">
    <source>
        <dbReference type="HAMAP-Rule" id="MF_01813"/>
    </source>
</evidence>
<dbReference type="Gene3D" id="3.40.50.150">
    <property type="entry name" value="Vaccinia Virus protein VP39"/>
    <property type="match status" value="1"/>
</dbReference>
<comment type="caution">
    <text evidence="5">The sequence shown here is derived from an EMBL/GenBank/DDBJ whole genome shotgun (WGS) entry which is preliminary data.</text>
</comment>
<accession>A0A0R1KKM6</accession>
<dbReference type="NCBIfam" id="TIGR01934">
    <property type="entry name" value="MenG_MenH_UbiE"/>
    <property type="match status" value="1"/>
</dbReference>
<dbReference type="InterPro" id="IPR029063">
    <property type="entry name" value="SAM-dependent_MTases_sf"/>
</dbReference>
<evidence type="ECO:0000256" key="1">
    <source>
        <dbReference type="ARBA" id="ARBA00022603"/>
    </source>
</evidence>
<comment type="similarity">
    <text evidence="4">Belongs to the class I-like SAM-binding methyltransferase superfamily. MenG/UbiE family.</text>
</comment>
<dbReference type="CDD" id="cd02440">
    <property type="entry name" value="AdoMet_MTases"/>
    <property type="match status" value="1"/>
</dbReference>
<dbReference type="Pfam" id="PF01209">
    <property type="entry name" value="Ubie_methyltran"/>
    <property type="match status" value="1"/>
</dbReference>
<evidence type="ECO:0000313" key="5">
    <source>
        <dbReference type="EMBL" id="KRK81449.1"/>
    </source>
</evidence>
<feature type="binding site" evidence="4">
    <location>
        <position position="60"/>
    </location>
    <ligand>
        <name>S-adenosyl-L-methionine</name>
        <dbReference type="ChEBI" id="CHEBI:59789"/>
    </ligand>
</feature>
<dbReference type="RefSeq" id="WP_056954766.1">
    <property type="nucleotide sequence ID" value="NZ_AZDY01000042.1"/>
</dbReference>
<evidence type="ECO:0000256" key="3">
    <source>
        <dbReference type="ARBA" id="ARBA00022691"/>
    </source>
</evidence>
<dbReference type="GO" id="GO:0032259">
    <property type="term" value="P:methylation"/>
    <property type="evidence" value="ECO:0007669"/>
    <property type="project" value="UniProtKB-KW"/>
</dbReference>
<keyword evidence="6" id="KW-1185">Reference proteome</keyword>
<feature type="binding site" evidence="4">
    <location>
        <position position="80"/>
    </location>
    <ligand>
        <name>S-adenosyl-L-methionine</name>
        <dbReference type="ChEBI" id="CHEBI:59789"/>
    </ligand>
</feature>
<dbReference type="InterPro" id="IPR023576">
    <property type="entry name" value="UbiE/COQ5_MeTrFase_CS"/>
</dbReference>
<dbReference type="UniPathway" id="UPA00079">
    <property type="reaction ID" value="UER00169"/>
</dbReference>
<dbReference type="SUPFAM" id="SSF53335">
    <property type="entry name" value="S-adenosyl-L-methionine-dependent methyltransferases"/>
    <property type="match status" value="1"/>
</dbReference>
<evidence type="ECO:0000256" key="2">
    <source>
        <dbReference type="ARBA" id="ARBA00022679"/>
    </source>
</evidence>
<dbReference type="EMBL" id="AZDY01000042">
    <property type="protein sequence ID" value="KRK81449.1"/>
    <property type="molecule type" value="Genomic_DNA"/>
</dbReference>
<dbReference type="PROSITE" id="PS01183">
    <property type="entry name" value="UBIE_1"/>
    <property type="match status" value="1"/>
</dbReference>
<name>A0A0R1KKM6_9LACO</name>
<dbReference type="PANTHER" id="PTHR43591:SF24">
    <property type="entry name" value="2-METHOXY-6-POLYPRENYL-1,4-BENZOQUINOL METHYLASE, MITOCHONDRIAL"/>
    <property type="match status" value="1"/>
</dbReference>
<dbReference type="HAMAP" id="MF_01813">
    <property type="entry name" value="MenG_UbiE_methyltr"/>
    <property type="match status" value="1"/>
</dbReference>
<feature type="binding site" evidence="4">
    <location>
        <begin position="107"/>
        <end position="108"/>
    </location>
    <ligand>
        <name>S-adenosyl-L-methionine</name>
        <dbReference type="ChEBI" id="CHEBI:59789"/>
    </ligand>
</feature>
<dbReference type="AlphaFoldDB" id="A0A0R1KKM6"/>
<dbReference type="GO" id="GO:0009234">
    <property type="term" value="P:menaquinone biosynthetic process"/>
    <property type="evidence" value="ECO:0007669"/>
    <property type="project" value="UniProtKB-UniRule"/>
</dbReference>
<dbReference type="NCBIfam" id="NF001244">
    <property type="entry name" value="PRK00216.1-5"/>
    <property type="match status" value="1"/>
</dbReference>
<dbReference type="PANTHER" id="PTHR43591">
    <property type="entry name" value="METHYLTRANSFERASE"/>
    <property type="match status" value="1"/>
</dbReference>
<dbReference type="OrthoDB" id="9808140at2"/>
<protein>
    <recommendedName>
        <fullName evidence="4">Demethylmenaquinone methyltransferase</fullName>
        <ecNumber evidence="4">2.1.1.163</ecNumber>
    </recommendedName>
</protein>
<dbReference type="NCBIfam" id="NF001243">
    <property type="entry name" value="PRK00216.1-4"/>
    <property type="match status" value="1"/>
</dbReference>
<proteinExistence type="inferred from homology"/>
<comment type="pathway">
    <text evidence="4">Quinol/quinone metabolism; menaquinone biosynthesis; menaquinol from 1,4-dihydroxy-2-naphthoate: step 2/2.</text>
</comment>
<keyword evidence="5" id="KW-0830">Ubiquinone</keyword>
<dbReference type="GO" id="GO:0043770">
    <property type="term" value="F:demethylmenaquinone methyltransferase activity"/>
    <property type="evidence" value="ECO:0007669"/>
    <property type="project" value="UniProtKB-UniRule"/>
</dbReference>
<dbReference type="InterPro" id="IPR004033">
    <property type="entry name" value="UbiE/COQ5_MeTrFase"/>
</dbReference>
<dbReference type="Proteomes" id="UP000051515">
    <property type="component" value="Unassembled WGS sequence"/>
</dbReference>